<feature type="domain" description="HTH tetR-type" evidence="3">
    <location>
        <begin position="2"/>
        <end position="62"/>
    </location>
</feature>
<keyword evidence="5" id="KW-1185">Reference proteome</keyword>
<gene>
    <name evidence="4" type="ORF">GCM10009092_44560</name>
</gene>
<dbReference type="PROSITE" id="PS01081">
    <property type="entry name" value="HTH_TETR_1"/>
    <property type="match status" value="1"/>
</dbReference>
<dbReference type="Pfam" id="PF00440">
    <property type="entry name" value="TetR_N"/>
    <property type="match status" value="1"/>
</dbReference>
<dbReference type="EMBL" id="BAAAEI010000031">
    <property type="protein sequence ID" value="GAA0375423.1"/>
    <property type="molecule type" value="Genomic_DNA"/>
</dbReference>
<dbReference type="InterPro" id="IPR023772">
    <property type="entry name" value="DNA-bd_HTH_TetR-type_CS"/>
</dbReference>
<dbReference type="RefSeq" id="WP_343847578.1">
    <property type="nucleotide sequence ID" value="NZ_BAAAEI010000031.1"/>
</dbReference>
<reference evidence="4 5" key="1">
    <citation type="journal article" date="2019" name="Int. J. Syst. Evol. Microbiol.">
        <title>The Global Catalogue of Microorganisms (GCM) 10K type strain sequencing project: providing services to taxonomists for standard genome sequencing and annotation.</title>
        <authorList>
            <consortium name="The Broad Institute Genomics Platform"/>
            <consortium name="The Broad Institute Genome Sequencing Center for Infectious Disease"/>
            <person name="Wu L."/>
            <person name="Ma J."/>
        </authorList>
    </citation>
    <scope>NUCLEOTIDE SEQUENCE [LARGE SCALE GENOMIC DNA]</scope>
    <source>
        <strain evidence="4 5">JCM 13378</strain>
    </source>
</reference>
<feature type="DNA-binding region" description="H-T-H motif" evidence="2">
    <location>
        <begin position="25"/>
        <end position="44"/>
    </location>
</feature>
<organism evidence="4 5">
    <name type="scientific">Bowmanella denitrificans</name>
    <dbReference type="NCBI Taxonomy" id="366582"/>
    <lineage>
        <taxon>Bacteria</taxon>
        <taxon>Pseudomonadati</taxon>
        <taxon>Pseudomonadota</taxon>
        <taxon>Gammaproteobacteria</taxon>
        <taxon>Alteromonadales</taxon>
        <taxon>Alteromonadaceae</taxon>
        <taxon>Bowmanella</taxon>
    </lineage>
</organism>
<proteinExistence type="predicted"/>
<dbReference type="PROSITE" id="PS50977">
    <property type="entry name" value="HTH_TETR_2"/>
    <property type="match status" value="1"/>
</dbReference>
<evidence type="ECO:0000256" key="1">
    <source>
        <dbReference type="ARBA" id="ARBA00023125"/>
    </source>
</evidence>
<dbReference type="InterPro" id="IPR050109">
    <property type="entry name" value="HTH-type_TetR-like_transc_reg"/>
</dbReference>
<dbReference type="PANTHER" id="PTHR30055">
    <property type="entry name" value="HTH-TYPE TRANSCRIPTIONAL REGULATOR RUTR"/>
    <property type="match status" value="1"/>
</dbReference>
<dbReference type="Proteomes" id="UP001501757">
    <property type="component" value="Unassembled WGS sequence"/>
</dbReference>
<evidence type="ECO:0000259" key="3">
    <source>
        <dbReference type="PROSITE" id="PS50977"/>
    </source>
</evidence>
<comment type="caution">
    <text evidence="4">The sequence shown here is derived from an EMBL/GenBank/DDBJ whole genome shotgun (WGS) entry which is preliminary data.</text>
</comment>
<dbReference type="SUPFAM" id="SSF46689">
    <property type="entry name" value="Homeodomain-like"/>
    <property type="match status" value="1"/>
</dbReference>
<protein>
    <recommendedName>
        <fullName evidence="3">HTH tetR-type domain-containing protein</fullName>
    </recommendedName>
</protein>
<accession>A0ABN0XX17</accession>
<dbReference type="InterPro" id="IPR009057">
    <property type="entry name" value="Homeodomain-like_sf"/>
</dbReference>
<evidence type="ECO:0000313" key="4">
    <source>
        <dbReference type="EMBL" id="GAA0375423.1"/>
    </source>
</evidence>
<evidence type="ECO:0000256" key="2">
    <source>
        <dbReference type="PROSITE-ProRule" id="PRU00335"/>
    </source>
</evidence>
<keyword evidence="1 2" id="KW-0238">DNA-binding</keyword>
<evidence type="ECO:0000313" key="5">
    <source>
        <dbReference type="Proteomes" id="UP001501757"/>
    </source>
</evidence>
<name>A0ABN0XX17_9ALTE</name>
<dbReference type="Gene3D" id="1.10.357.10">
    <property type="entry name" value="Tetracycline Repressor, domain 2"/>
    <property type="match status" value="1"/>
</dbReference>
<dbReference type="InterPro" id="IPR001647">
    <property type="entry name" value="HTH_TetR"/>
</dbReference>
<dbReference type="PRINTS" id="PR00455">
    <property type="entry name" value="HTHTETR"/>
</dbReference>
<sequence length="289" mass="32633">MTDKRTLILQTADKLFVEQGIKNTTIAQIAELAGIAKGSVYSYFKSKLDIVKALFVQSFERSQQAAEALLADQRLHGPALLEAHVMSQLHQVEEERAFQQMWMSDDSLVMDDDLLQLIQTCRAEFCQVQLAILQRALGDDASPWRYDLLTLINGQIQEFSLLITMDNMTFSHVHCAAFISRSACWTLNGLQQSQSEPVLTEQNYVINPMPGDRQSQIQRSLKQLRSLCIKLDSDEQTLVSQTLDLIEQQSSLENPSVALLRALIANLRPYPELAEERARLAELLAVELI</sequence>